<evidence type="ECO:0000313" key="6">
    <source>
        <dbReference type="EMBL" id="VEN44599.1"/>
    </source>
</evidence>
<dbReference type="OrthoDB" id="6241467at2759"/>
<evidence type="ECO:0000256" key="1">
    <source>
        <dbReference type="ARBA" id="ARBA00004141"/>
    </source>
</evidence>
<keyword evidence="3" id="KW-0812">Transmembrane</keyword>
<dbReference type="Pfam" id="PF00010">
    <property type="entry name" value="HLH"/>
    <property type="match status" value="1"/>
</dbReference>
<proteinExistence type="inferred from homology"/>
<evidence type="ECO:0000256" key="2">
    <source>
        <dbReference type="ARBA" id="ARBA00006375"/>
    </source>
</evidence>
<dbReference type="SUPFAM" id="SSF103506">
    <property type="entry name" value="Mitochondrial carrier"/>
    <property type="match status" value="1"/>
</dbReference>
<gene>
    <name evidence="6" type="ORF">CALMAC_LOCUS7332</name>
</gene>
<dbReference type="GO" id="GO:0016020">
    <property type="term" value="C:membrane"/>
    <property type="evidence" value="ECO:0007669"/>
    <property type="project" value="UniProtKB-SubCell"/>
</dbReference>
<evidence type="ECO:0000256" key="4">
    <source>
        <dbReference type="ARBA" id="ARBA00023136"/>
    </source>
</evidence>
<comment type="similarity">
    <text evidence="2">Belongs to the mitochondrial carrier (TC 2.A.29) family.</text>
</comment>
<dbReference type="Gene3D" id="1.50.40.10">
    <property type="entry name" value="Mitochondrial carrier domain"/>
    <property type="match status" value="1"/>
</dbReference>
<dbReference type="InterPro" id="IPR018108">
    <property type="entry name" value="MCP_transmembrane"/>
</dbReference>
<reference evidence="6 7" key="1">
    <citation type="submission" date="2019-01" db="EMBL/GenBank/DDBJ databases">
        <authorList>
            <person name="Sayadi A."/>
        </authorList>
    </citation>
    <scope>NUCLEOTIDE SEQUENCE [LARGE SCALE GENOMIC DNA]</scope>
</reference>
<dbReference type="Pfam" id="PF00153">
    <property type="entry name" value="Mito_carr"/>
    <property type="match status" value="1"/>
</dbReference>
<evidence type="ECO:0000256" key="3">
    <source>
        <dbReference type="ARBA" id="ARBA00022692"/>
    </source>
</evidence>
<sequence>MRQLLKRPEEKKWEIGPLKTMVAGSAAGGMYWTCTFPIDVVKSRIQVSSTKDNMFVLGYKIFRGKRISKVKTLQSAIKYIRDLELILETSDYVESYSYFEGKYLL</sequence>
<dbReference type="GO" id="GO:0046983">
    <property type="term" value="F:protein dimerization activity"/>
    <property type="evidence" value="ECO:0007669"/>
    <property type="project" value="InterPro"/>
</dbReference>
<dbReference type="InterPro" id="IPR011598">
    <property type="entry name" value="bHLH_dom"/>
</dbReference>
<dbReference type="EMBL" id="CAACVG010007270">
    <property type="protein sequence ID" value="VEN44599.1"/>
    <property type="molecule type" value="Genomic_DNA"/>
</dbReference>
<dbReference type="InterPro" id="IPR036638">
    <property type="entry name" value="HLH_DNA-bd_sf"/>
</dbReference>
<comment type="subcellular location">
    <subcellularLocation>
        <location evidence="1">Membrane</location>
        <topology evidence="1">Multi-pass membrane protein</topology>
    </subcellularLocation>
</comment>
<evidence type="ECO:0000259" key="5">
    <source>
        <dbReference type="Pfam" id="PF00010"/>
    </source>
</evidence>
<keyword evidence="7" id="KW-1185">Reference proteome</keyword>
<name>A0A653CAC9_CALMS</name>
<dbReference type="SUPFAM" id="SSF47459">
    <property type="entry name" value="HLH, helix-loop-helix DNA-binding domain"/>
    <property type="match status" value="1"/>
</dbReference>
<evidence type="ECO:0000313" key="7">
    <source>
        <dbReference type="Proteomes" id="UP000410492"/>
    </source>
</evidence>
<organism evidence="6 7">
    <name type="scientific">Callosobruchus maculatus</name>
    <name type="common">Southern cowpea weevil</name>
    <name type="synonym">Pulse bruchid</name>
    <dbReference type="NCBI Taxonomy" id="64391"/>
    <lineage>
        <taxon>Eukaryota</taxon>
        <taxon>Metazoa</taxon>
        <taxon>Ecdysozoa</taxon>
        <taxon>Arthropoda</taxon>
        <taxon>Hexapoda</taxon>
        <taxon>Insecta</taxon>
        <taxon>Pterygota</taxon>
        <taxon>Neoptera</taxon>
        <taxon>Endopterygota</taxon>
        <taxon>Coleoptera</taxon>
        <taxon>Polyphaga</taxon>
        <taxon>Cucujiformia</taxon>
        <taxon>Chrysomeloidea</taxon>
        <taxon>Chrysomelidae</taxon>
        <taxon>Bruchinae</taxon>
        <taxon>Bruchini</taxon>
        <taxon>Callosobruchus</taxon>
    </lineage>
</organism>
<accession>A0A653CAC9</accession>
<keyword evidence="4" id="KW-0472">Membrane</keyword>
<dbReference type="InterPro" id="IPR023395">
    <property type="entry name" value="MCP_dom_sf"/>
</dbReference>
<dbReference type="AlphaFoldDB" id="A0A653CAC9"/>
<protein>
    <recommendedName>
        <fullName evidence="5">BHLH domain-containing protein</fullName>
    </recommendedName>
</protein>
<feature type="domain" description="BHLH" evidence="5">
    <location>
        <begin position="62"/>
        <end position="84"/>
    </location>
</feature>
<dbReference type="Proteomes" id="UP000410492">
    <property type="component" value="Unassembled WGS sequence"/>
</dbReference>